<dbReference type="InterPro" id="IPR016039">
    <property type="entry name" value="Thiolase-like"/>
</dbReference>
<dbReference type="Gene3D" id="3.40.47.10">
    <property type="match status" value="1"/>
</dbReference>
<evidence type="ECO:0000313" key="5">
    <source>
        <dbReference type="Proteomes" id="UP000195514"/>
    </source>
</evidence>
<dbReference type="NCBIfam" id="TIGR00748">
    <property type="entry name" value="HMG_CoA_syn_Arc"/>
    <property type="match status" value="1"/>
</dbReference>
<reference evidence="5" key="1">
    <citation type="submission" date="2017-05" db="EMBL/GenBank/DDBJ databases">
        <authorList>
            <person name="Kirkegaard R."/>
            <person name="Mcilroy J S."/>
        </authorList>
    </citation>
    <scope>NUCLEOTIDE SEQUENCE [LARGE SCALE GENOMIC DNA]</scope>
</reference>
<protein>
    <recommendedName>
        <fullName evidence="3">Beta-ketoacyl-[acyl-carrier-protein] synthase III C-terminal domain-containing protein</fullName>
    </recommendedName>
</protein>
<organism evidence="4 5">
    <name type="scientific">Candidatus Brevifilum fermentans</name>
    <dbReference type="NCBI Taxonomy" id="1986204"/>
    <lineage>
        <taxon>Bacteria</taxon>
        <taxon>Bacillati</taxon>
        <taxon>Chloroflexota</taxon>
        <taxon>Anaerolineae</taxon>
        <taxon>Anaerolineales</taxon>
        <taxon>Anaerolineaceae</taxon>
        <taxon>Candidatus Brevifilum</taxon>
    </lineage>
</organism>
<dbReference type="InterPro" id="IPR004656">
    <property type="entry name" value="HMG_CoA_Synthase"/>
</dbReference>
<dbReference type="InterPro" id="IPR013747">
    <property type="entry name" value="ACP_syn_III_C"/>
</dbReference>
<dbReference type="SUPFAM" id="SSF53901">
    <property type="entry name" value="Thiolase-like"/>
    <property type="match status" value="2"/>
</dbReference>
<dbReference type="Pfam" id="PF08541">
    <property type="entry name" value="ACP_syn_III_C"/>
    <property type="match status" value="1"/>
</dbReference>
<dbReference type="Proteomes" id="UP000195514">
    <property type="component" value="Chromosome I"/>
</dbReference>
<dbReference type="AlphaFoldDB" id="A0A1Y6K0V3"/>
<evidence type="ECO:0000259" key="3">
    <source>
        <dbReference type="Pfam" id="PF08541"/>
    </source>
</evidence>
<keyword evidence="1" id="KW-0808">Transferase</keyword>
<name>A0A1Y6K0V3_9CHLR</name>
<dbReference type="HAMAP" id="MF_01409">
    <property type="entry name" value="HMG_CoA_synth_arch"/>
    <property type="match status" value="1"/>
</dbReference>
<evidence type="ECO:0000256" key="2">
    <source>
        <dbReference type="ARBA" id="ARBA00023315"/>
    </source>
</evidence>
<evidence type="ECO:0000256" key="1">
    <source>
        <dbReference type="ARBA" id="ARBA00022679"/>
    </source>
</evidence>
<dbReference type="KEGG" id="abat:CFX1CAM_0207"/>
<dbReference type="CDD" id="cd00827">
    <property type="entry name" value="init_cond_enzymes"/>
    <property type="match status" value="1"/>
</dbReference>
<dbReference type="PANTHER" id="PTHR34069:SF2">
    <property type="entry name" value="BETA-KETOACYL-[ACYL-CARRIER-PROTEIN] SYNTHASE III"/>
    <property type="match status" value="1"/>
</dbReference>
<proteinExistence type="inferred from homology"/>
<dbReference type="GO" id="GO:0044550">
    <property type="term" value="P:secondary metabolite biosynthetic process"/>
    <property type="evidence" value="ECO:0007669"/>
    <property type="project" value="TreeGrafter"/>
</dbReference>
<dbReference type="GO" id="GO:0004421">
    <property type="term" value="F:hydroxymethylglutaryl-CoA synthase activity"/>
    <property type="evidence" value="ECO:0007669"/>
    <property type="project" value="InterPro"/>
</dbReference>
<feature type="domain" description="Beta-ketoacyl-[acyl-carrier-protein] synthase III C-terminal" evidence="3">
    <location>
        <begin position="239"/>
        <end position="326"/>
    </location>
</feature>
<keyword evidence="2" id="KW-0012">Acyltransferase</keyword>
<dbReference type="EMBL" id="LT859958">
    <property type="protein sequence ID" value="SMX53273.1"/>
    <property type="molecule type" value="Genomic_DNA"/>
</dbReference>
<accession>A0A1Y6K0V3</accession>
<keyword evidence="5" id="KW-1185">Reference proteome</keyword>
<dbReference type="NCBIfam" id="NF003274">
    <property type="entry name" value="PRK04262.1"/>
    <property type="match status" value="1"/>
</dbReference>
<sequence>MEETVDNNEHLSAQQGGVAQIPSRPVGIAGYGVYIPRYRLPGTEVSRIWLGEPSPGPVKEKAVAGLDEDVVTMSIEAARNALARAAIDPEELRAVWVGSESHPYAVKPSGTIVAEAIGAPVHVQAGDFEFACKAGTEAMVAAMALVGSHMADYALAIGMDTAQAKPGDALEYTAASGGAAYIIGPAENALASIDAHYSFVTDTPDFWRREHQIYPEHGQRFTGEPAYFNHIISASRTLLDQMGLTAADFKYAVFHQPNTKFPQRVSKQLGFTPEQIKEGLLSPVIGNTYAGSGMVGLTAILDIAEPGDRILMTTYGSGAGSDAFVITALEALLERRNAAPSTQTYIARRTQIDYATYARMRGKIAMR</sequence>
<gene>
    <name evidence="4" type="ORF">CFX1CAM_0207</name>
</gene>
<dbReference type="OrthoDB" id="9785144at2"/>
<evidence type="ECO:0000313" key="4">
    <source>
        <dbReference type="EMBL" id="SMX53273.1"/>
    </source>
</evidence>
<dbReference type="PANTHER" id="PTHR34069">
    <property type="entry name" value="3-OXOACYL-[ACYL-CARRIER-PROTEIN] SYNTHASE 3"/>
    <property type="match status" value="1"/>
</dbReference>